<accession>A0ABP8WD34</accession>
<comment type="caution">
    <text evidence="1">The sequence shown here is derived from an EMBL/GenBank/DDBJ whole genome shotgun (WGS) entry which is preliminary data.</text>
</comment>
<sequence length="208" mass="21677">MTATAAGSGPRRLAPTPTLTREAADLVLLALARAFDDAVAAALAGDVAGARAVLRTGRRRRARLGRATTIAGLGLPAGTSRQRRATTDRVLLAGDLQRLEVVLEQLARVVVAGDAADPDGDTRAALERLRACGVERLHHLATRPCGPSMTRDHHRCGQTLLGLLGAFDTPSPEPGDDEPLRRTAAALTATLLDASRHAARAALGDQVA</sequence>
<dbReference type="RefSeq" id="WP_345266521.1">
    <property type="nucleotide sequence ID" value="NZ_BAABIM010000002.1"/>
</dbReference>
<dbReference type="EMBL" id="BAABIM010000002">
    <property type="protein sequence ID" value="GAA4687240.1"/>
    <property type="molecule type" value="Genomic_DNA"/>
</dbReference>
<evidence type="ECO:0008006" key="3">
    <source>
        <dbReference type="Google" id="ProtNLM"/>
    </source>
</evidence>
<keyword evidence="2" id="KW-1185">Reference proteome</keyword>
<protein>
    <recommendedName>
        <fullName evidence="3">DUF222 domain-containing protein</fullName>
    </recommendedName>
</protein>
<name>A0ABP8WD34_9ACTN</name>
<gene>
    <name evidence="1" type="ORF">GCM10023226_26340</name>
</gene>
<organism evidence="1 2">
    <name type="scientific">Nocardioides nanhaiensis</name>
    <dbReference type="NCBI Taxonomy" id="1476871"/>
    <lineage>
        <taxon>Bacteria</taxon>
        <taxon>Bacillati</taxon>
        <taxon>Actinomycetota</taxon>
        <taxon>Actinomycetes</taxon>
        <taxon>Propionibacteriales</taxon>
        <taxon>Nocardioidaceae</taxon>
        <taxon>Nocardioides</taxon>
    </lineage>
</organism>
<dbReference type="Proteomes" id="UP001500621">
    <property type="component" value="Unassembled WGS sequence"/>
</dbReference>
<reference evidence="2" key="1">
    <citation type="journal article" date="2019" name="Int. J. Syst. Evol. Microbiol.">
        <title>The Global Catalogue of Microorganisms (GCM) 10K type strain sequencing project: providing services to taxonomists for standard genome sequencing and annotation.</title>
        <authorList>
            <consortium name="The Broad Institute Genomics Platform"/>
            <consortium name="The Broad Institute Genome Sequencing Center for Infectious Disease"/>
            <person name="Wu L."/>
            <person name="Ma J."/>
        </authorList>
    </citation>
    <scope>NUCLEOTIDE SEQUENCE [LARGE SCALE GENOMIC DNA]</scope>
    <source>
        <strain evidence="2">JCM 18127</strain>
    </source>
</reference>
<proteinExistence type="predicted"/>
<evidence type="ECO:0000313" key="2">
    <source>
        <dbReference type="Proteomes" id="UP001500621"/>
    </source>
</evidence>
<evidence type="ECO:0000313" key="1">
    <source>
        <dbReference type="EMBL" id="GAA4687240.1"/>
    </source>
</evidence>